<dbReference type="CDD" id="cd09279">
    <property type="entry name" value="RNase_HI_like"/>
    <property type="match status" value="1"/>
</dbReference>
<protein>
    <submittedName>
        <fullName evidence="2">Ribonuclease H</fullName>
    </submittedName>
</protein>
<gene>
    <name evidence="2" type="ORF">EAL2_c13800</name>
</gene>
<dbReference type="eggNOG" id="COG0328">
    <property type="taxonomic scope" value="Bacteria"/>
</dbReference>
<name>W8T740_PEPAC</name>
<dbReference type="HOGENOM" id="CLU_095977_0_3_9"/>
<dbReference type="InterPro" id="IPR012337">
    <property type="entry name" value="RNaseH-like_sf"/>
</dbReference>
<evidence type="ECO:0000259" key="1">
    <source>
        <dbReference type="PROSITE" id="PS50879"/>
    </source>
</evidence>
<dbReference type="Proteomes" id="UP000019591">
    <property type="component" value="Chromosome"/>
</dbReference>
<dbReference type="PANTHER" id="PTHR48475">
    <property type="entry name" value="RIBONUCLEASE H"/>
    <property type="match status" value="1"/>
</dbReference>
<dbReference type="InterPro" id="IPR002156">
    <property type="entry name" value="RNaseH_domain"/>
</dbReference>
<dbReference type="EMBL" id="CP007452">
    <property type="protein sequence ID" value="AHM56675.1"/>
    <property type="molecule type" value="Genomic_DNA"/>
</dbReference>
<dbReference type="AlphaFoldDB" id="W8T740"/>
<dbReference type="Gene3D" id="3.30.420.10">
    <property type="entry name" value="Ribonuclease H-like superfamily/Ribonuclease H"/>
    <property type="match status" value="1"/>
</dbReference>
<sequence>MKYSVYTDGGSRNNPGEAGIGVVVFNECGDIVKEVGEYIGIATNNVAEYKGLIRGLEEILSLGCASAEFFLDSELVVKQIKGEYKVKNEDLKKLYDTAVELIGRVEGFSISHVKRNLNKKADALVNMAIDNK</sequence>
<proteinExistence type="predicted"/>
<dbReference type="STRING" id="1286171.EAL2_c13800"/>
<dbReference type="PROSITE" id="PS50879">
    <property type="entry name" value="RNASE_H_1"/>
    <property type="match status" value="1"/>
</dbReference>
<dbReference type="Pfam" id="PF13456">
    <property type="entry name" value="RVT_3"/>
    <property type="match status" value="1"/>
</dbReference>
<dbReference type="PANTHER" id="PTHR48475:SF1">
    <property type="entry name" value="RNASE H TYPE-1 DOMAIN-CONTAINING PROTEIN"/>
    <property type="match status" value="1"/>
</dbReference>
<feature type="domain" description="RNase H type-1" evidence="1">
    <location>
        <begin position="1"/>
        <end position="130"/>
    </location>
</feature>
<dbReference type="PATRIC" id="fig|1286171.3.peg.1329"/>
<reference evidence="2 3" key="1">
    <citation type="journal article" date="2014" name="Genome Announc.">
        <title>Complete Genome Sequence of Amino Acid-Utilizing Eubacterium acidaminophilum al-2 (DSM 3953).</title>
        <authorList>
            <person name="Poehlein A."/>
            <person name="Andreesen J.R."/>
            <person name="Daniel R."/>
        </authorList>
    </citation>
    <scope>NUCLEOTIDE SEQUENCE [LARGE SCALE GENOMIC DNA]</scope>
    <source>
        <strain evidence="2 3">DSM 3953</strain>
    </source>
</reference>
<dbReference type="OrthoDB" id="9776919at2"/>
<dbReference type="GO" id="GO:0004523">
    <property type="term" value="F:RNA-DNA hybrid ribonuclease activity"/>
    <property type="evidence" value="ECO:0007669"/>
    <property type="project" value="InterPro"/>
</dbReference>
<dbReference type="GO" id="GO:0003676">
    <property type="term" value="F:nucleic acid binding"/>
    <property type="evidence" value="ECO:0007669"/>
    <property type="project" value="InterPro"/>
</dbReference>
<organism evidence="2 3">
    <name type="scientific">Peptoclostridium acidaminophilum DSM 3953</name>
    <dbReference type="NCBI Taxonomy" id="1286171"/>
    <lineage>
        <taxon>Bacteria</taxon>
        <taxon>Bacillati</taxon>
        <taxon>Bacillota</taxon>
        <taxon>Clostridia</taxon>
        <taxon>Peptostreptococcales</taxon>
        <taxon>Peptoclostridiaceae</taxon>
        <taxon>Peptoclostridium</taxon>
    </lineage>
</organism>
<dbReference type="SUPFAM" id="SSF53098">
    <property type="entry name" value="Ribonuclease H-like"/>
    <property type="match status" value="1"/>
</dbReference>
<dbReference type="KEGG" id="eac:EAL2_c13800"/>
<dbReference type="InterPro" id="IPR036397">
    <property type="entry name" value="RNaseH_sf"/>
</dbReference>
<accession>W8T740</accession>
<keyword evidence="3" id="KW-1185">Reference proteome</keyword>
<dbReference type="RefSeq" id="WP_025435659.1">
    <property type="nucleotide sequence ID" value="NZ_CP007452.1"/>
</dbReference>
<evidence type="ECO:0000313" key="2">
    <source>
        <dbReference type="EMBL" id="AHM56675.1"/>
    </source>
</evidence>
<evidence type="ECO:0000313" key="3">
    <source>
        <dbReference type="Proteomes" id="UP000019591"/>
    </source>
</evidence>